<accession>V9EW82</accession>
<organism evidence="1 2">
    <name type="scientific">Phytophthora nicotianae P1569</name>
    <dbReference type="NCBI Taxonomy" id="1317065"/>
    <lineage>
        <taxon>Eukaryota</taxon>
        <taxon>Sar</taxon>
        <taxon>Stramenopiles</taxon>
        <taxon>Oomycota</taxon>
        <taxon>Peronosporomycetes</taxon>
        <taxon>Peronosporales</taxon>
        <taxon>Peronosporaceae</taxon>
        <taxon>Phytophthora</taxon>
    </lineage>
</organism>
<evidence type="ECO:0000313" key="2">
    <source>
        <dbReference type="Proteomes" id="UP000018721"/>
    </source>
</evidence>
<evidence type="ECO:0000313" key="1">
    <source>
        <dbReference type="EMBL" id="ETI42322.1"/>
    </source>
</evidence>
<dbReference type="Proteomes" id="UP000018721">
    <property type="component" value="Unassembled WGS sequence"/>
</dbReference>
<comment type="caution">
    <text evidence="1">The sequence shown here is derived from an EMBL/GenBank/DDBJ whole genome shotgun (WGS) entry which is preliminary data.</text>
</comment>
<proteinExistence type="predicted"/>
<reference evidence="1 2" key="1">
    <citation type="submission" date="2013-11" db="EMBL/GenBank/DDBJ databases">
        <title>The Genome Sequence of Phytophthora parasitica P1569.</title>
        <authorList>
            <consortium name="The Broad Institute Genomics Platform"/>
            <person name="Russ C."/>
            <person name="Tyler B."/>
            <person name="Panabieres F."/>
            <person name="Shan W."/>
            <person name="Tripathy S."/>
            <person name="Grunwald N."/>
            <person name="Machado M."/>
            <person name="Johnson C.S."/>
            <person name="Arredondo F."/>
            <person name="Hong C."/>
            <person name="Coffey M."/>
            <person name="Young S.K."/>
            <person name="Zeng Q."/>
            <person name="Gargeya S."/>
            <person name="Fitzgerald M."/>
            <person name="Abouelleil A."/>
            <person name="Alvarado L."/>
            <person name="Chapman S.B."/>
            <person name="Gainer-Dewar J."/>
            <person name="Goldberg J."/>
            <person name="Griggs A."/>
            <person name="Gujja S."/>
            <person name="Hansen M."/>
            <person name="Howarth C."/>
            <person name="Imamovic A."/>
            <person name="Ireland A."/>
            <person name="Larimer J."/>
            <person name="McCowan C."/>
            <person name="Murphy C."/>
            <person name="Pearson M."/>
            <person name="Poon T.W."/>
            <person name="Priest M."/>
            <person name="Roberts A."/>
            <person name="Saif S."/>
            <person name="Shea T."/>
            <person name="Sykes S."/>
            <person name="Wortman J."/>
            <person name="Nusbaum C."/>
            <person name="Birren B."/>
        </authorList>
    </citation>
    <scope>NUCLEOTIDE SEQUENCE [LARGE SCALE GENOMIC DNA]</scope>
    <source>
        <strain evidence="1 2">P1569</strain>
    </source>
</reference>
<protein>
    <submittedName>
        <fullName evidence="1">Uncharacterized protein</fullName>
    </submittedName>
</protein>
<gene>
    <name evidence="1" type="ORF">F443_12533</name>
</gene>
<sequence length="88" mass="9579">MGRNQCHYNCQWLGNAGLLDYTRDTEAAAESLEIGQITDLLELLGAVANREDRKAVHDAVEVLGELSIETELPIMVSSRCKSSQVSSG</sequence>
<dbReference type="HOGENOM" id="CLU_2473851_0_0_1"/>
<keyword evidence="2" id="KW-1185">Reference proteome</keyword>
<dbReference type="AlphaFoldDB" id="V9EW82"/>
<dbReference type="EMBL" id="ANIZ01002107">
    <property type="protein sequence ID" value="ETI42322.1"/>
    <property type="molecule type" value="Genomic_DNA"/>
</dbReference>
<name>V9EW82_PHYNI</name>